<feature type="compositionally biased region" description="Low complexity" evidence="1">
    <location>
        <begin position="220"/>
        <end position="234"/>
    </location>
</feature>
<organism evidence="2 3">
    <name type="scientific">Salarias fasciatus</name>
    <name type="common">Jewelled blenny</name>
    <name type="synonym">Blennius fasciatus</name>
    <dbReference type="NCBI Taxonomy" id="181472"/>
    <lineage>
        <taxon>Eukaryota</taxon>
        <taxon>Metazoa</taxon>
        <taxon>Chordata</taxon>
        <taxon>Craniata</taxon>
        <taxon>Vertebrata</taxon>
        <taxon>Euteleostomi</taxon>
        <taxon>Actinopterygii</taxon>
        <taxon>Neopterygii</taxon>
        <taxon>Teleostei</taxon>
        <taxon>Neoteleostei</taxon>
        <taxon>Acanthomorphata</taxon>
        <taxon>Ovalentaria</taxon>
        <taxon>Blenniimorphae</taxon>
        <taxon>Blenniiformes</taxon>
        <taxon>Blennioidei</taxon>
        <taxon>Blenniidae</taxon>
        <taxon>Salariinae</taxon>
        <taxon>Salarias</taxon>
    </lineage>
</organism>
<feature type="compositionally biased region" description="Basic and acidic residues" evidence="1">
    <location>
        <begin position="1"/>
        <end position="18"/>
    </location>
</feature>
<accession>A0A672IHM0</accession>
<dbReference type="Ensembl" id="ENSSFAT00005042076.1">
    <property type="protein sequence ID" value="ENSSFAP00005040582.1"/>
    <property type="gene ID" value="ENSSFAG00005020230.1"/>
</dbReference>
<name>A0A672IHM0_SALFA</name>
<dbReference type="InParanoid" id="A0A672IHM0"/>
<feature type="compositionally biased region" description="Low complexity" evidence="1">
    <location>
        <begin position="78"/>
        <end position="93"/>
    </location>
</feature>
<evidence type="ECO:0000256" key="1">
    <source>
        <dbReference type="SAM" id="MobiDB-lite"/>
    </source>
</evidence>
<dbReference type="Proteomes" id="UP000472267">
    <property type="component" value="Unassembled WGS sequence"/>
</dbReference>
<feature type="compositionally biased region" description="Basic and acidic residues" evidence="1">
    <location>
        <begin position="25"/>
        <end position="49"/>
    </location>
</feature>
<proteinExistence type="predicted"/>
<reference evidence="2" key="1">
    <citation type="submission" date="2025-08" db="UniProtKB">
        <authorList>
            <consortium name="Ensembl"/>
        </authorList>
    </citation>
    <scope>IDENTIFICATION</scope>
</reference>
<sequence length="245" mass="26415">MKNKRQDVDPENSKRDLDEPTSPTVRRESSRGRHREKEDIKITKERTPASEEEEPTEGKQTVKVPSTFPDVSCKSQASPERLSSKGSPSSRKSITPPKHKSGTKGAGSGKKEKKALVSSPASETTRAPHPKAEGGKDRGRGHREAQGEERETPVGSPPGSRAPRSSQSASPTRLRRRSVCRDRSDSSHKAKRSVTSEERSGSVPFASRGASPAARKKSASPKASSHKSAALACSPPRSACVRRIP</sequence>
<reference evidence="2" key="2">
    <citation type="submission" date="2025-09" db="UniProtKB">
        <authorList>
            <consortium name="Ensembl"/>
        </authorList>
    </citation>
    <scope>IDENTIFICATION</scope>
</reference>
<feature type="compositionally biased region" description="Low complexity" evidence="1">
    <location>
        <begin position="157"/>
        <end position="171"/>
    </location>
</feature>
<feature type="compositionally biased region" description="Basic and acidic residues" evidence="1">
    <location>
        <begin position="130"/>
        <end position="152"/>
    </location>
</feature>
<dbReference type="AlphaFoldDB" id="A0A672IHM0"/>
<evidence type="ECO:0000313" key="2">
    <source>
        <dbReference type="Ensembl" id="ENSSFAP00005040582.1"/>
    </source>
</evidence>
<protein>
    <submittedName>
        <fullName evidence="2">Uncharacterized protein</fullName>
    </submittedName>
</protein>
<feature type="region of interest" description="Disordered" evidence="1">
    <location>
        <begin position="1"/>
        <end position="245"/>
    </location>
</feature>
<feature type="compositionally biased region" description="Basic and acidic residues" evidence="1">
    <location>
        <begin position="179"/>
        <end position="200"/>
    </location>
</feature>
<evidence type="ECO:0000313" key="3">
    <source>
        <dbReference type="Proteomes" id="UP000472267"/>
    </source>
</evidence>
<keyword evidence="3" id="KW-1185">Reference proteome</keyword>